<dbReference type="InterPro" id="IPR009078">
    <property type="entry name" value="Ferritin-like_SF"/>
</dbReference>
<evidence type="ECO:0000313" key="3">
    <source>
        <dbReference type="EMBL" id="STC94847.1"/>
    </source>
</evidence>
<reference evidence="5" key="2">
    <citation type="submission" date="2018-11" db="EMBL/GenBank/DDBJ databases">
        <title>Proposal to divide the Flavobacteriaceae and reorganize its genera based on Amino Acid Identity values calculated from whole genome sequences.</title>
        <authorList>
            <person name="Nicholson A.C."/>
            <person name="Gulvik C.A."/>
            <person name="Whitney A.M."/>
            <person name="Humrighouse B.W."/>
            <person name="Bell M."/>
            <person name="Holmes B."/>
            <person name="Steigerwalt A.G."/>
            <person name="Villarma A."/>
            <person name="Sheth M."/>
            <person name="Batra D."/>
            <person name="Pryor J."/>
            <person name="Bernardet J.-F."/>
            <person name="Hugo C."/>
            <person name="Kampfer P."/>
            <person name="Newman J."/>
            <person name="McQuiston J.R."/>
        </authorList>
    </citation>
    <scope>NUCLEOTIDE SEQUENCE [LARGE SCALE GENOMIC DNA]</scope>
    <source>
        <strain evidence="5">G0188</strain>
    </source>
</reference>
<dbReference type="SUPFAM" id="SSF47240">
    <property type="entry name" value="Ferritin-like"/>
    <property type="match status" value="1"/>
</dbReference>
<dbReference type="EMBL" id="UFVQ01000003">
    <property type="protein sequence ID" value="STC94847.1"/>
    <property type="molecule type" value="Genomic_DNA"/>
</dbReference>
<accession>A0A376DSI4</accession>
<dbReference type="Pfam" id="PF11860">
    <property type="entry name" value="Muramidase"/>
    <property type="match status" value="1"/>
</dbReference>
<dbReference type="EMBL" id="CP033920">
    <property type="protein sequence ID" value="AZA49568.1"/>
    <property type="molecule type" value="Genomic_DNA"/>
</dbReference>
<accession>A0A3G6M661</accession>
<evidence type="ECO:0000259" key="1">
    <source>
        <dbReference type="Pfam" id="PF11860"/>
    </source>
</evidence>
<organism evidence="3 4">
    <name type="scientific">Chryseobacterium carnipullorum</name>
    <dbReference type="NCBI Taxonomy" id="1124835"/>
    <lineage>
        <taxon>Bacteria</taxon>
        <taxon>Pseudomonadati</taxon>
        <taxon>Bacteroidota</taxon>
        <taxon>Flavobacteriia</taxon>
        <taxon>Flavobacteriales</taxon>
        <taxon>Weeksellaceae</taxon>
        <taxon>Chryseobacterium group</taxon>
        <taxon>Chryseobacterium</taxon>
    </lineage>
</organism>
<evidence type="ECO:0000313" key="4">
    <source>
        <dbReference type="Proteomes" id="UP000255224"/>
    </source>
</evidence>
<reference evidence="3 4" key="1">
    <citation type="submission" date="2018-06" db="EMBL/GenBank/DDBJ databases">
        <authorList>
            <consortium name="Pathogen Informatics"/>
            <person name="Doyle S."/>
        </authorList>
    </citation>
    <scope>NUCLEOTIDE SEQUENCE [LARGE SCALE GENOMIC DNA]</scope>
    <source>
        <strain evidence="3 4">NCTC13533</strain>
    </source>
</reference>
<gene>
    <name evidence="2" type="ORF">EG346_15895</name>
    <name evidence="3" type="ORF">NCTC13533_01695</name>
</gene>
<reference evidence="2" key="3">
    <citation type="submission" date="2018-11" db="EMBL/GenBank/DDBJ databases">
        <title>Proposal to divide the Flavobacteriaceae and reorganize its genera based on Amino Acid Identity values calculated from whole genome sequences.</title>
        <authorList>
            <person name="Nicholson A.C."/>
            <person name="Gulvik C.A."/>
            <person name="Whitney A.M."/>
            <person name="Humrighouse B.W."/>
            <person name="Bell M."/>
            <person name="Holmes B."/>
            <person name="Steigerwalt A."/>
            <person name="Villarma A."/>
            <person name="Sheth M."/>
            <person name="Batra D."/>
            <person name="Pryor J."/>
            <person name="Bernardet J.-F."/>
            <person name="Hugo C."/>
            <person name="Kampfer P."/>
            <person name="Newman J."/>
            <person name="Mcquiston J.R."/>
        </authorList>
    </citation>
    <scope>NUCLEOTIDE SEQUENCE [LARGE SCALE GENOMIC DNA]</scope>
    <source>
        <strain evidence="2">G0188</strain>
    </source>
</reference>
<name>A0A376DSI4_CHRCU</name>
<keyword evidence="5" id="KW-1185">Reference proteome</keyword>
<dbReference type="AlphaFoldDB" id="A0A376DSI4"/>
<proteinExistence type="predicted"/>
<dbReference type="OrthoDB" id="1523598at2"/>
<feature type="domain" description="N-acetylmuramidase" evidence="1">
    <location>
        <begin position="19"/>
        <end position="196"/>
    </location>
</feature>
<dbReference type="Proteomes" id="UP000273270">
    <property type="component" value="Chromosome"/>
</dbReference>
<evidence type="ECO:0000313" key="2">
    <source>
        <dbReference type="EMBL" id="AZA49568.1"/>
    </source>
</evidence>
<evidence type="ECO:0000313" key="5">
    <source>
        <dbReference type="Proteomes" id="UP000273270"/>
    </source>
</evidence>
<dbReference type="RefSeq" id="WP_123879915.1">
    <property type="nucleotide sequence ID" value="NZ_CP033920.1"/>
</dbReference>
<dbReference type="InterPro" id="IPR024408">
    <property type="entry name" value="Muramidase"/>
</dbReference>
<dbReference type="Proteomes" id="UP000255224">
    <property type="component" value="Unassembled WGS sequence"/>
</dbReference>
<dbReference type="KEGG" id="ccau:EG346_15895"/>
<sequence>MKTLTEQDYINAAKELGCEVAAIKAVAEVESRGSGFLSSGEPKILFERHRFYKYTNGKYYNKKEVIDGKEIVNTSNNDICNKTPGGYGKESDQHLKLKTASALNRDAALMSCSWGRFQVMGDNWQKLGYKTLQEFINKMYDSEGGHLDAFVRYIKAFGLQGHLRNKSWAAFAKGYNGPGYKANNYDVKMQAAYNKYSK</sequence>
<protein>
    <submittedName>
        <fullName evidence="2">N-acetylmuramidase family protein</fullName>
    </submittedName>
    <submittedName>
        <fullName evidence="3">Protein of uncharacterized function (DUF3380)</fullName>
    </submittedName>
</protein>